<dbReference type="InterPro" id="IPR036259">
    <property type="entry name" value="MFS_trans_sf"/>
</dbReference>
<feature type="transmembrane region" description="Helical" evidence="6">
    <location>
        <begin position="158"/>
        <end position="183"/>
    </location>
</feature>
<feature type="transmembrane region" description="Helical" evidence="6">
    <location>
        <begin position="132"/>
        <end position="151"/>
    </location>
</feature>
<feature type="transmembrane region" description="Helical" evidence="6">
    <location>
        <begin position="30"/>
        <end position="51"/>
    </location>
</feature>
<feature type="transmembrane region" description="Helical" evidence="6">
    <location>
        <begin position="478"/>
        <end position="496"/>
    </location>
</feature>
<keyword evidence="8" id="KW-1185">Reference proteome</keyword>
<evidence type="ECO:0000256" key="2">
    <source>
        <dbReference type="ARBA" id="ARBA00005982"/>
    </source>
</evidence>
<proteinExistence type="inferred from homology"/>
<evidence type="ECO:0000256" key="6">
    <source>
        <dbReference type="SAM" id="Phobius"/>
    </source>
</evidence>
<keyword evidence="4 6" id="KW-1133">Transmembrane helix</keyword>
<keyword evidence="3 6" id="KW-0812">Transmembrane</keyword>
<dbReference type="AlphaFoldDB" id="A0AAQ3S585"/>
<dbReference type="SUPFAM" id="SSF103473">
    <property type="entry name" value="MFS general substrate transporter"/>
    <property type="match status" value="1"/>
</dbReference>
<evidence type="ECO:0000256" key="4">
    <source>
        <dbReference type="ARBA" id="ARBA00022989"/>
    </source>
</evidence>
<dbReference type="Proteomes" id="UP001374535">
    <property type="component" value="Chromosome 2"/>
</dbReference>
<name>A0AAQ3S585_VIGMU</name>
<dbReference type="Pfam" id="PF00854">
    <property type="entry name" value="PTR2"/>
    <property type="match status" value="1"/>
</dbReference>
<accession>A0AAQ3S585</accession>
<evidence type="ECO:0000313" key="7">
    <source>
        <dbReference type="EMBL" id="WVZ19869.1"/>
    </source>
</evidence>
<feature type="transmembrane region" description="Helical" evidence="6">
    <location>
        <begin position="275"/>
        <end position="301"/>
    </location>
</feature>
<feature type="transmembrane region" description="Helical" evidence="6">
    <location>
        <begin position="250"/>
        <end position="269"/>
    </location>
</feature>
<dbReference type="GO" id="GO:0016020">
    <property type="term" value="C:membrane"/>
    <property type="evidence" value="ECO:0007669"/>
    <property type="project" value="UniProtKB-SubCell"/>
</dbReference>
<evidence type="ECO:0000256" key="5">
    <source>
        <dbReference type="ARBA" id="ARBA00023136"/>
    </source>
</evidence>
<reference evidence="7 8" key="1">
    <citation type="journal article" date="2023" name="Life. Sci Alliance">
        <title>Evolutionary insights into 3D genome organization and epigenetic landscape of Vigna mungo.</title>
        <authorList>
            <person name="Junaid A."/>
            <person name="Singh B."/>
            <person name="Bhatia S."/>
        </authorList>
    </citation>
    <scope>NUCLEOTIDE SEQUENCE [LARGE SCALE GENOMIC DNA]</scope>
    <source>
        <strain evidence="7">Urdbean</strain>
    </source>
</reference>
<gene>
    <name evidence="7" type="ORF">V8G54_007191</name>
</gene>
<evidence type="ECO:0000313" key="8">
    <source>
        <dbReference type="Proteomes" id="UP001374535"/>
    </source>
</evidence>
<sequence length="632" mass="69532">MREGGSSHVHGTFHFLLSILQRGRQKHRDVFRLILFSSSLLIRYSVIALQFTSTQSLSVVSLAMDNISEMESVIEESLLSKKSSNAKGGFRTLPFIIANEAFERLASLGLMPNMILYLTRQYGMQTAGATNFLLLWSAVSNLTPFIGAFLADSYVGRYSMIAFGSVASLLGMVLLWLTTLIPMSKPLCEGFLTDSCDNSPTTIQLLILHSSFALMSIGAGGIRSSSLAFGVDQLTKRDKDVGIQESYFSWYYAAVSVSSLIGLTVVVYIQDYMGWAVGFGIPVILMLIATVSFFLASRFYVMAEVKRNMLSGIAQVLVASYKNRFLQLSQETENGTYHQEKGSDILMPTENLRFLNKACIVRNPSQDLTPEGRARNPWNLCTVDQVEDLKALVKVVPIWSTGIIMGVNMSQGSFLVLEASSMNRHITPNFEIPAGSFVSFMIVSLVLWVIIYDRILVPLVSSIRGYPAKLGAKKKMGVGLFTSCLSIASLVIVESIRRNIAIEQGYSDQPEAVVNMSALWLLPRQILNGLAEGSNVIGQNEFFLTELPSSMASLASSLNGLGFSLASLVASFILSVVDRVSGGGGHESWVSSNINKGHYDSYYCLICALSFLNFIYFIYCSKSYGPCKNRRK</sequence>
<evidence type="ECO:0000256" key="3">
    <source>
        <dbReference type="ARBA" id="ARBA00022692"/>
    </source>
</evidence>
<dbReference type="Gene3D" id="1.20.1250.20">
    <property type="entry name" value="MFS general substrate transporter like domains"/>
    <property type="match status" value="1"/>
</dbReference>
<dbReference type="PANTHER" id="PTHR11654">
    <property type="entry name" value="OLIGOPEPTIDE TRANSPORTER-RELATED"/>
    <property type="match status" value="1"/>
</dbReference>
<keyword evidence="5 6" id="KW-0472">Membrane</keyword>
<evidence type="ECO:0008006" key="9">
    <source>
        <dbReference type="Google" id="ProtNLM"/>
    </source>
</evidence>
<comment type="similarity">
    <text evidence="2">Belongs to the major facilitator superfamily. Proton-dependent oligopeptide transporter (POT/PTR) (TC 2.A.17) family.</text>
</comment>
<feature type="transmembrane region" description="Helical" evidence="6">
    <location>
        <begin position="203"/>
        <end position="229"/>
    </location>
</feature>
<feature type="transmembrane region" description="Helical" evidence="6">
    <location>
        <begin position="437"/>
        <end position="457"/>
    </location>
</feature>
<dbReference type="GO" id="GO:0022857">
    <property type="term" value="F:transmembrane transporter activity"/>
    <property type="evidence" value="ECO:0007669"/>
    <property type="project" value="InterPro"/>
</dbReference>
<dbReference type="EMBL" id="CP144699">
    <property type="protein sequence ID" value="WVZ19869.1"/>
    <property type="molecule type" value="Genomic_DNA"/>
</dbReference>
<protein>
    <recommendedName>
        <fullName evidence="9">Protein NRT1/ PTR FAMILY 1.2-like</fullName>
    </recommendedName>
</protein>
<dbReference type="InterPro" id="IPR000109">
    <property type="entry name" value="POT_fam"/>
</dbReference>
<feature type="transmembrane region" description="Helical" evidence="6">
    <location>
        <begin position="561"/>
        <end position="580"/>
    </location>
</feature>
<organism evidence="7 8">
    <name type="scientific">Vigna mungo</name>
    <name type="common">Black gram</name>
    <name type="synonym">Phaseolus mungo</name>
    <dbReference type="NCBI Taxonomy" id="3915"/>
    <lineage>
        <taxon>Eukaryota</taxon>
        <taxon>Viridiplantae</taxon>
        <taxon>Streptophyta</taxon>
        <taxon>Embryophyta</taxon>
        <taxon>Tracheophyta</taxon>
        <taxon>Spermatophyta</taxon>
        <taxon>Magnoliopsida</taxon>
        <taxon>eudicotyledons</taxon>
        <taxon>Gunneridae</taxon>
        <taxon>Pentapetalae</taxon>
        <taxon>rosids</taxon>
        <taxon>fabids</taxon>
        <taxon>Fabales</taxon>
        <taxon>Fabaceae</taxon>
        <taxon>Papilionoideae</taxon>
        <taxon>50 kb inversion clade</taxon>
        <taxon>NPAAA clade</taxon>
        <taxon>indigoferoid/millettioid clade</taxon>
        <taxon>Phaseoleae</taxon>
        <taxon>Vigna</taxon>
    </lineage>
</organism>
<comment type="subcellular location">
    <subcellularLocation>
        <location evidence="1">Membrane</location>
        <topology evidence="1">Multi-pass membrane protein</topology>
    </subcellularLocation>
</comment>
<evidence type="ECO:0000256" key="1">
    <source>
        <dbReference type="ARBA" id="ARBA00004141"/>
    </source>
</evidence>
<feature type="transmembrane region" description="Helical" evidence="6">
    <location>
        <begin position="601"/>
        <end position="619"/>
    </location>
</feature>